<organism evidence="2 3">
    <name type="scientific">Puccinia coronata f. sp. avenae</name>
    <dbReference type="NCBI Taxonomy" id="200324"/>
    <lineage>
        <taxon>Eukaryota</taxon>
        <taxon>Fungi</taxon>
        <taxon>Dikarya</taxon>
        <taxon>Basidiomycota</taxon>
        <taxon>Pucciniomycotina</taxon>
        <taxon>Pucciniomycetes</taxon>
        <taxon>Pucciniales</taxon>
        <taxon>Pucciniaceae</taxon>
        <taxon>Puccinia</taxon>
    </lineage>
</organism>
<evidence type="ECO:0000313" key="2">
    <source>
        <dbReference type="EMBL" id="PLW17943.1"/>
    </source>
</evidence>
<reference evidence="2 3" key="1">
    <citation type="submission" date="2017-11" db="EMBL/GenBank/DDBJ databases">
        <title>De novo assembly and phasing of dikaryotic genomes from two isolates of Puccinia coronata f. sp. avenae, the causal agent of oat crown rust.</title>
        <authorList>
            <person name="Miller M.E."/>
            <person name="Zhang Y."/>
            <person name="Omidvar V."/>
            <person name="Sperschneider J."/>
            <person name="Schwessinger B."/>
            <person name="Raley C."/>
            <person name="Palmer J.M."/>
            <person name="Garnica D."/>
            <person name="Upadhyaya N."/>
            <person name="Rathjen J."/>
            <person name="Taylor J.M."/>
            <person name="Park R.F."/>
            <person name="Dodds P.N."/>
            <person name="Hirsch C.D."/>
            <person name="Kianian S.F."/>
            <person name="Figueroa M."/>
        </authorList>
    </citation>
    <scope>NUCLEOTIDE SEQUENCE [LARGE SCALE GENOMIC DNA]</scope>
    <source>
        <strain evidence="2">12NC29</strain>
    </source>
</reference>
<name>A0A2N5SXH5_9BASI</name>
<evidence type="ECO:0000256" key="1">
    <source>
        <dbReference type="SAM" id="MobiDB-lite"/>
    </source>
</evidence>
<sequence>MAVSKSVKGQVRRRRREQRLKEASGTRTTTKRSNVPRKASQKIVVISDSEHDGIECLNDSEDNGIVCLNDHMDDEIECLDDSKDDGIECLNGHKDDKIERLNDLPFYYITCPCLHTCLWDVRNVEAQHHLARAQNIYFAGGAVPLYDVRNCSRHEKPLRVLARASNKCFTSSSRFTSLSRGGSFLLKKRPKPASNVDPNPNQPNT</sequence>
<feature type="compositionally biased region" description="Polar residues" evidence="1">
    <location>
        <begin position="196"/>
        <end position="205"/>
    </location>
</feature>
<keyword evidence="3" id="KW-1185">Reference proteome</keyword>
<feature type="region of interest" description="Disordered" evidence="1">
    <location>
        <begin position="1"/>
        <end position="40"/>
    </location>
</feature>
<evidence type="ECO:0000313" key="3">
    <source>
        <dbReference type="Proteomes" id="UP000235388"/>
    </source>
</evidence>
<accession>A0A2N5SXH5</accession>
<dbReference type="Proteomes" id="UP000235388">
    <property type="component" value="Unassembled WGS sequence"/>
</dbReference>
<proteinExistence type="predicted"/>
<dbReference type="AlphaFoldDB" id="A0A2N5SXH5"/>
<protein>
    <submittedName>
        <fullName evidence="2">Uncharacterized protein</fullName>
    </submittedName>
</protein>
<gene>
    <name evidence="2" type="ORF">PCANC_10334</name>
</gene>
<comment type="caution">
    <text evidence="2">The sequence shown here is derived from an EMBL/GenBank/DDBJ whole genome shotgun (WGS) entry which is preliminary data.</text>
</comment>
<feature type="region of interest" description="Disordered" evidence="1">
    <location>
        <begin position="184"/>
        <end position="205"/>
    </location>
</feature>
<dbReference type="EMBL" id="PGCJ01000840">
    <property type="protein sequence ID" value="PLW17943.1"/>
    <property type="molecule type" value="Genomic_DNA"/>
</dbReference>